<keyword evidence="3" id="KW-1185">Reference proteome</keyword>
<dbReference type="InterPro" id="IPR004449">
    <property type="entry name" value="SixA"/>
</dbReference>
<dbReference type="PANTHER" id="PTHR20935">
    <property type="entry name" value="PHOSPHOGLYCERATE MUTASE-RELATED"/>
    <property type="match status" value="1"/>
</dbReference>
<reference evidence="2 3" key="1">
    <citation type="submission" date="2019-12" db="EMBL/GenBank/DDBJ databases">
        <title>Genome sequencing and assembly of endphytes of Porphyra tenera.</title>
        <authorList>
            <person name="Park J.M."/>
            <person name="Shin R."/>
            <person name="Jo S.H."/>
        </authorList>
    </citation>
    <scope>NUCLEOTIDE SEQUENCE [LARGE SCALE GENOMIC DNA]</scope>
    <source>
        <strain evidence="2 3">GPM4</strain>
    </source>
</reference>
<dbReference type="Proteomes" id="UP000464524">
    <property type="component" value="Chromosome"/>
</dbReference>
<dbReference type="InterPro" id="IPR013078">
    <property type="entry name" value="His_Pase_superF_clade-1"/>
</dbReference>
<accession>A0A857JFG4</accession>
<dbReference type="GO" id="GO:0005737">
    <property type="term" value="C:cytoplasm"/>
    <property type="evidence" value="ECO:0007669"/>
    <property type="project" value="InterPro"/>
</dbReference>
<dbReference type="KEGG" id="pmes:FX988_00964"/>
<organism evidence="2 3">
    <name type="scientific">Paraglaciecola mesophila</name>
    <dbReference type="NCBI Taxonomy" id="197222"/>
    <lineage>
        <taxon>Bacteria</taxon>
        <taxon>Pseudomonadati</taxon>
        <taxon>Pseudomonadota</taxon>
        <taxon>Gammaproteobacteria</taxon>
        <taxon>Alteromonadales</taxon>
        <taxon>Alteromonadaceae</taxon>
        <taxon>Paraglaciecola</taxon>
    </lineage>
</organism>
<dbReference type="EC" id="3.1.3.-" evidence="2"/>
<dbReference type="Gene3D" id="3.40.50.1240">
    <property type="entry name" value="Phosphoglycerate mutase-like"/>
    <property type="match status" value="1"/>
</dbReference>
<proteinExistence type="predicted"/>
<dbReference type="Pfam" id="PF00300">
    <property type="entry name" value="His_Phos_1"/>
    <property type="match status" value="1"/>
</dbReference>
<keyword evidence="1 2" id="KW-0378">Hydrolase</keyword>
<sequence>MQIMIMRHGDAEPVQDDDRSRELTKFGQQQATAAGQWLKQRYSAQGIEMSLVSPYIRAQQTLNGVSENVNVQYHAISDDITPDGNIWLTHDYVDYLLDVKKVSHSLLIVSHMPFVSYFLDEITKEQHSLFFDTSSIVLLDYQPATHSGTVLDIYHPS</sequence>
<evidence type="ECO:0000313" key="2">
    <source>
        <dbReference type="EMBL" id="QHJ10743.1"/>
    </source>
</evidence>
<evidence type="ECO:0000256" key="1">
    <source>
        <dbReference type="ARBA" id="ARBA00022801"/>
    </source>
</evidence>
<name>A0A857JFG4_9ALTE</name>
<dbReference type="EMBL" id="CP047656">
    <property type="protein sequence ID" value="QHJ10743.1"/>
    <property type="molecule type" value="Genomic_DNA"/>
</dbReference>
<dbReference type="InterPro" id="IPR029033">
    <property type="entry name" value="His_PPase_superfam"/>
</dbReference>
<dbReference type="NCBIfam" id="TIGR00249">
    <property type="entry name" value="sixA"/>
    <property type="match status" value="1"/>
</dbReference>
<gene>
    <name evidence="2" type="ORF">FX988_00964</name>
</gene>
<dbReference type="GO" id="GO:0101006">
    <property type="term" value="F:protein histidine phosphatase activity"/>
    <property type="evidence" value="ECO:0007669"/>
    <property type="project" value="InterPro"/>
</dbReference>
<protein>
    <submittedName>
        <fullName evidence="2">Phosphohistidine phosphatase SixA</fullName>
        <ecNumber evidence="2">3.1.3.-</ecNumber>
    </submittedName>
</protein>
<dbReference type="AlphaFoldDB" id="A0A857JFG4"/>
<evidence type="ECO:0000313" key="3">
    <source>
        <dbReference type="Proteomes" id="UP000464524"/>
    </source>
</evidence>
<dbReference type="SMART" id="SM00855">
    <property type="entry name" value="PGAM"/>
    <property type="match status" value="1"/>
</dbReference>
<dbReference type="InterPro" id="IPR051021">
    <property type="entry name" value="Mito_Ser/Thr_phosphatase"/>
</dbReference>
<dbReference type="CDD" id="cd07067">
    <property type="entry name" value="HP_PGM_like"/>
    <property type="match status" value="1"/>
</dbReference>
<dbReference type="SUPFAM" id="SSF53254">
    <property type="entry name" value="Phosphoglycerate mutase-like"/>
    <property type="match status" value="1"/>
</dbReference>